<keyword evidence="3" id="KW-1185">Reference proteome</keyword>
<organism evidence="2 3">
    <name type="scientific">Stylosanthes scabra</name>
    <dbReference type="NCBI Taxonomy" id="79078"/>
    <lineage>
        <taxon>Eukaryota</taxon>
        <taxon>Viridiplantae</taxon>
        <taxon>Streptophyta</taxon>
        <taxon>Embryophyta</taxon>
        <taxon>Tracheophyta</taxon>
        <taxon>Spermatophyta</taxon>
        <taxon>Magnoliopsida</taxon>
        <taxon>eudicotyledons</taxon>
        <taxon>Gunneridae</taxon>
        <taxon>Pentapetalae</taxon>
        <taxon>rosids</taxon>
        <taxon>fabids</taxon>
        <taxon>Fabales</taxon>
        <taxon>Fabaceae</taxon>
        <taxon>Papilionoideae</taxon>
        <taxon>50 kb inversion clade</taxon>
        <taxon>dalbergioids sensu lato</taxon>
        <taxon>Dalbergieae</taxon>
        <taxon>Pterocarpus clade</taxon>
        <taxon>Stylosanthes</taxon>
    </lineage>
</organism>
<dbReference type="Proteomes" id="UP001341840">
    <property type="component" value="Unassembled WGS sequence"/>
</dbReference>
<keyword evidence="1" id="KW-0472">Membrane</keyword>
<evidence type="ECO:0000313" key="2">
    <source>
        <dbReference type="EMBL" id="MED6124788.1"/>
    </source>
</evidence>
<keyword evidence="1" id="KW-0812">Transmembrane</keyword>
<evidence type="ECO:0000256" key="1">
    <source>
        <dbReference type="SAM" id="Phobius"/>
    </source>
</evidence>
<comment type="caution">
    <text evidence="2">The sequence shown here is derived from an EMBL/GenBank/DDBJ whole genome shotgun (WGS) entry which is preliminary data.</text>
</comment>
<gene>
    <name evidence="2" type="ORF">PIB30_062223</name>
</gene>
<evidence type="ECO:0000313" key="3">
    <source>
        <dbReference type="Proteomes" id="UP001341840"/>
    </source>
</evidence>
<accession>A0ABU6RLY6</accession>
<feature type="transmembrane region" description="Helical" evidence="1">
    <location>
        <begin position="82"/>
        <end position="100"/>
    </location>
</feature>
<sequence>MLDGGLVVFCKPRNPISLGAAWHRVASAQGAANRSSNFKPWRGVGNPETAPFNYVHRKGCLSTAASEGAPLSLSWHRRHHRLLVGVAAPIGGLLFGAILAY</sequence>
<name>A0ABU6RLY6_9FABA</name>
<keyword evidence="1" id="KW-1133">Transmembrane helix</keyword>
<protein>
    <submittedName>
        <fullName evidence="2">Uncharacterized protein</fullName>
    </submittedName>
</protein>
<proteinExistence type="predicted"/>
<reference evidence="2 3" key="1">
    <citation type="journal article" date="2023" name="Plants (Basel)">
        <title>Bridging the Gap: Combining Genomics and Transcriptomics Approaches to Understand Stylosanthes scabra, an Orphan Legume from the Brazilian Caatinga.</title>
        <authorList>
            <person name="Ferreira-Neto J.R.C."/>
            <person name="da Silva M.D."/>
            <person name="Binneck E."/>
            <person name="de Melo N.F."/>
            <person name="da Silva R.H."/>
            <person name="de Melo A.L.T.M."/>
            <person name="Pandolfi V."/>
            <person name="Bustamante F.O."/>
            <person name="Brasileiro-Vidal A.C."/>
            <person name="Benko-Iseppon A.M."/>
        </authorList>
    </citation>
    <scope>NUCLEOTIDE SEQUENCE [LARGE SCALE GENOMIC DNA]</scope>
    <source>
        <tissue evidence="2">Leaves</tissue>
    </source>
</reference>
<dbReference type="EMBL" id="JASCZI010030783">
    <property type="protein sequence ID" value="MED6124788.1"/>
    <property type="molecule type" value="Genomic_DNA"/>
</dbReference>